<evidence type="ECO:0000256" key="1">
    <source>
        <dbReference type="SAM" id="MobiDB-lite"/>
    </source>
</evidence>
<dbReference type="EMBL" id="JFFI01001747">
    <property type="protein sequence ID" value="KXH55070.1"/>
    <property type="molecule type" value="Genomic_DNA"/>
</dbReference>
<feature type="region of interest" description="Disordered" evidence="1">
    <location>
        <begin position="28"/>
        <end position="61"/>
    </location>
</feature>
<accession>A0A135U3T2</accession>
<dbReference type="Proteomes" id="UP000070121">
    <property type="component" value="Unassembled WGS sequence"/>
</dbReference>
<evidence type="ECO:0000313" key="2">
    <source>
        <dbReference type="EMBL" id="KXH55070.1"/>
    </source>
</evidence>
<reference evidence="2 3" key="1">
    <citation type="submission" date="2014-02" db="EMBL/GenBank/DDBJ databases">
        <title>The genome sequence of Colletotrichum salicis CBS 607.94.</title>
        <authorList>
            <person name="Baroncelli R."/>
            <person name="Thon M.R."/>
        </authorList>
    </citation>
    <scope>NUCLEOTIDE SEQUENCE [LARGE SCALE GENOMIC DNA]</scope>
    <source>
        <strain evidence="2 3">CBS 607.94</strain>
    </source>
</reference>
<comment type="caution">
    <text evidence="2">The sequence shown here is derived from an EMBL/GenBank/DDBJ whole genome shotgun (WGS) entry which is preliminary data.</text>
</comment>
<evidence type="ECO:0000313" key="3">
    <source>
        <dbReference type="Proteomes" id="UP000070121"/>
    </source>
</evidence>
<sequence length="173" mass="19041">MTHQLLHRTSNWCTCHACQMPITLKGEDDARARPGTSTTPSTPSPPPPPTDHHPGPLGQAYAGTRIDAYGYRPSGAPCRWLRQRRTTNRAATTRVGIPHAMQMRVGTAHPRDRYPASATRSGQADQQPPAPPIITQPMPLLLAANQRQLPCRQKHCVQSRPAWRGVPVTQIQS</sequence>
<dbReference type="AlphaFoldDB" id="A0A135U3T2"/>
<name>A0A135U3T2_9PEZI</name>
<proteinExistence type="predicted"/>
<feature type="region of interest" description="Disordered" evidence="1">
    <location>
        <begin position="107"/>
        <end position="134"/>
    </location>
</feature>
<keyword evidence="3" id="KW-1185">Reference proteome</keyword>
<gene>
    <name evidence="2" type="ORF">CSAL01_11795</name>
</gene>
<protein>
    <submittedName>
        <fullName evidence="2">Uncharacterized protein</fullName>
    </submittedName>
</protein>
<organism evidence="2 3">
    <name type="scientific">Colletotrichum salicis</name>
    <dbReference type="NCBI Taxonomy" id="1209931"/>
    <lineage>
        <taxon>Eukaryota</taxon>
        <taxon>Fungi</taxon>
        <taxon>Dikarya</taxon>
        <taxon>Ascomycota</taxon>
        <taxon>Pezizomycotina</taxon>
        <taxon>Sordariomycetes</taxon>
        <taxon>Hypocreomycetidae</taxon>
        <taxon>Glomerellales</taxon>
        <taxon>Glomerellaceae</taxon>
        <taxon>Colletotrichum</taxon>
        <taxon>Colletotrichum acutatum species complex</taxon>
    </lineage>
</organism>